<name>A0ACC0HYU2_9ERIC</name>
<dbReference type="EMBL" id="CM045759">
    <property type="protein sequence ID" value="KAI8018767.1"/>
    <property type="molecule type" value="Genomic_DNA"/>
</dbReference>
<proteinExistence type="predicted"/>
<dbReference type="Proteomes" id="UP001060215">
    <property type="component" value="Chromosome 2"/>
</dbReference>
<reference evidence="1 2" key="1">
    <citation type="journal article" date="2022" name="Plant J.">
        <title>Chromosome-level genome of Camellia lanceoleosa provides a valuable resource for understanding genome evolution and self-incompatibility.</title>
        <authorList>
            <person name="Gong W."/>
            <person name="Xiao S."/>
            <person name="Wang L."/>
            <person name="Liao Z."/>
            <person name="Chang Y."/>
            <person name="Mo W."/>
            <person name="Hu G."/>
            <person name="Li W."/>
            <person name="Zhao G."/>
            <person name="Zhu H."/>
            <person name="Hu X."/>
            <person name="Ji K."/>
            <person name="Xiang X."/>
            <person name="Song Q."/>
            <person name="Yuan D."/>
            <person name="Jin S."/>
            <person name="Zhang L."/>
        </authorList>
    </citation>
    <scope>NUCLEOTIDE SEQUENCE [LARGE SCALE GENOMIC DNA]</scope>
    <source>
        <strain evidence="1">SQ_2022a</strain>
    </source>
</reference>
<organism evidence="1 2">
    <name type="scientific">Camellia lanceoleosa</name>
    <dbReference type="NCBI Taxonomy" id="1840588"/>
    <lineage>
        <taxon>Eukaryota</taxon>
        <taxon>Viridiplantae</taxon>
        <taxon>Streptophyta</taxon>
        <taxon>Embryophyta</taxon>
        <taxon>Tracheophyta</taxon>
        <taxon>Spermatophyta</taxon>
        <taxon>Magnoliopsida</taxon>
        <taxon>eudicotyledons</taxon>
        <taxon>Gunneridae</taxon>
        <taxon>Pentapetalae</taxon>
        <taxon>asterids</taxon>
        <taxon>Ericales</taxon>
        <taxon>Theaceae</taxon>
        <taxon>Camellia</taxon>
    </lineage>
</organism>
<accession>A0ACC0HYU2</accession>
<evidence type="ECO:0000313" key="2">
    <source>
        <dbReference type="Proteomes" id="UP001060215"/>
    </source>
</evidence>
<keyword evidence="2" id="KW-1185">Reference proteome</keyword>
<evidence type="ECO:0000313" key="1">
    <source>
        <dbReference type="EMBL" id="KAI8018767.1"/>
    </source>
</evidence>
<gene>
    <name evidence="1" type="ORF">LOK49_LG04G01037</name>
</gene>
<protein>
    <submittedName>
        <fullName evidence="1">NASP-related protein sim3</fullName>
    </submittedName>
</protein>
<sequence length="481" mass="50927">MADEAPNSETPPQNAEQASVEATIESNAEGGTESSCDNINLQTSTLTTSDGDRKKSLEYADELMERGSKASKDRDYSEATDCYSRALEIRAAHYGELAPECVNSYYKYGCALMYKAQEEADPLGTVPKKEGESQQFSDKDGSVKIAVIGESSSASVSGNVELEGSSKPQEGAADDVSGGKDQEENDEESDAEDLPEGDEDESDLDLAWKMLDVARAIVEKHSGDTMEKVDILSALAEVALEREDVETSLSDYLKALAILERLVEPDSRYIAELNFRICLCLEIGSKAEEAIPYCQKALSICKSRVQRLMNESKILSESTATSIVSELDQTVQLSSNGSQSNDSVTDKEAEIETLTGLSDELEKKLEDLQQLVSNPTSILSDILGMISAKARGTDKNAPSVMSSSNLGVASSSGDLNSPTVSTAHTNGAAAGVTHLGVVGRGVKRVSMSSAGAAESAGTAESSPVKKPGLDPTPDKGDGKGS</sequence>
<comment type="caution">
    <text evidence="1">The sequence shown here is derived from an EMBL/GenBank/DDBJ whole genome shotgun (WGS) entry which is preliminary data.</text>
</comment>